<reference evidence="5 6" key="1">
    <citation type="submission" date="2021-01" db="EMBL/GenBank/DDBJ databases">
        <title>Genome public.</title>
        <authorList>
            <person name="Liu C."/>
            <person name="Sun Q."/>
        </authorList>
    </citation>
    <scope>NUCLEOTIDE SEQUENCE [LARGE SCALE GENOMIC DNA]</scope>
    <source>
        <strain evidence="5 6">YIM B02515</strain>
    </source>
</reference>
<dbReference type="PANTHER" id="PTHR23407:SF1">
    <property type="entry name" value="5-FORMYLTETRAHYDROFOLATE CYCLO-LIGASE"/>
    <property type="match status" value="1"/>
</dbReference>
<dbReference type="InterPro" id="IPR024185">
    <property type="entry name" value="FTHF_cligase-like_sf"/>
</dbReference>
<keyword evidence="5" id="KW-0436">Ligase</keyword>
<dbReference type="SUPFAM" id="SSF100950">
    <property type="entry name" value="NagB/RpiA/CoA transferase-like"/>
    <property type="match status" value="1"/>
</dbReference>
<dbReference type="GO" id="GO:0030272">
    <property type="term" value="F:5-formyltetrahydrofolate cyclo-ligase activity"/>
    <property type="evidence" value="ECO:0007669"/>
    <property type="project" value="UniProtKB-EC"/>
</dbReference>
<dbReference type="PIRSF" id="PIRSF006806">
    <property type="entry name" value="FTHF_cligase"/>
    <property type="match status" value="1"/>
</dbReference>
<gene>
    <name evidence="5" type="ORF">JK636_15320</name>
</gene>
<dbReference type="EMBL" id="JAESWC010000009">
    <property type="protein sequence ID" value="MBL4937123.1"/>
    <property type="molecule type" value="Genomic_DNA"/>
</dbReference>
<dbReference type="Gene3D" id="3.40.50.10420">
    <property type="entry name" value="NagB/RpiA/CoA transferase-like"/>
    <property type="match status" value="1"/>
</dbReference>
<sequence length="190" mass="21978">MEKSEIRKKILEQRESIDSDIRSKWDESIFKRLITSELYKRANTIFTFVSFKSEVDTHMIINDAISNHKTICVPKINSKQEGIKLYKIDSFNQLKKGYFGILEPIESCQQVDKNSLDLILMPGVAFDRYGGRVGYGAAFYDRFISNMNKHVDKIALAYHFQVLDSVPMNEHDIRIDGIITEKENISTAFK</sequence>
<evidence type="ECO:0000256" key="4">
    <source>
        <dbReference type="RuleBase" id="RU361279"/>
    </source>
</evidence>
<evidence type="ECO:0000313" key="6">
    <source>
        <dbReference type="Proteomes" id="UP000632377"/>
    </source>
</evidence>
<comment type="similarity">
    <text evidence="1 4">Belongs to the 5-formyltetrahydrofolate cyclo-ligase family.</text>
</comment>
<dbReference type="EC" id="6.3.3.2" evidence="4"/>
<dbReference type="Proteomes" id="UP000632377">
    <property type="component" value="Unassembled WGS sequence"/>
</dbReference>
<evidence type="ECO:0000256" key="2">
    <source>
        <dbReference type="ARBA" id="ARBA00022741"/>
    </source>
</evidence>
<comment type="caution">
    <text evidence="5">The sequence shown here is derived from an EMBL/GenBank/DDBJ whole genome shotgun (WGS) entry which is preliminary data.</text>
</comment>
<proteinExistence type="inferred from homology"/>
<dbReference type="Pfam" id="PF01812">
    <property type="entry name" value="5-FTHF_cyc-lig"/>
    <property type="match status" value="1"/>
</dbReference>
<dbReference type="PANTHER" id="PTHR23407">
    <property type="entry name" value="ATPASE INHIBITOR/5-FORMYLTETRAHYDROFOLATE CYCLO-LIGASE"/>
    <property type="match status" value="1"/>
</dbReference>
<comment type="cofactor">
    <cofactor evidence="4">
        <name>Mg(2+)</name>
        <dbReference type="ChEBI" id="CHEBI:18420"/>
    </cofactor>
</comment>
<keyword evidence="3 4" id="KW-0067">ATP-binding</keyword>
<dbReference type="InterPro" id="IPR002698">
    <property type="entry name" value="FTHF_cligase"/>
</dbReference>
<evidence type="ECO:0000256" key="3">
    <source>
        <dbReference type="ARBA" id="ARBA00022840"/>
    </source>
</evidence>
<evidence type="ECO:0000313" key="5">
    <source>
        <dbReference type="EMBL" id="MBL4937123.1"/>
    </source>
</evidence>
<comment type="catalytic activity">
    <reaction evidence="4">
        <text>(6S)-5-formyl-5,6,7,8-tetrahydrofolate + ATP = (6R)-5,10-methenyltetrahydrofolate + ADP + phosphate</text>
        <dbReference type="Rhea" id="RHEA:10488"/>
        <dbReference type="ChEBI" id="CHEBI:30616"/>
        <dbReference type="ChEBI" id="CHEBI:43474"/>
        <dbReference type="ChEBI" id="CHEBI:57455"/>
        <dbReference type="ChEBI" id="CHEBI:57457"/>
        <dbReference type="ChEBI" id="CHEBI:456216"/>
        <dbReference type="EC" id="6.3.3.2"/>
    </reaction>
</comment>
<name>A0ABS1TCP4_9CLOT</name>
<accession>A0ABS1TCP4</accession>
<keyword evidence="4" id="KW-0479">Metal-binding</keyword>
<organism evidence="5 6">
    <name type="scientific">Clostridium rhizosphaerae</name>
    <dbReference type="NCBI Taxonomy" id="2803861"/>
    <lineage>
        <taxon>Bacteria</taxon>
        <taxon>Bacillati</taxon>
        <taxon>Bacillota</taxon>
        <taxon>Clostridia</taxon>
        <taxon>Eubacteriales</taxon>
        <taxon>Clostridiaceae</taxon>
        <taxon>Clostridium</taxon>
    </lineage>
</organism>
<evidence type="ECO:0000256" key="1">
    <source>
        <dbReference type="ARBA" id="ARBA00010638"/>
    </source>
</evidence>
<keyword evidence="2 4" id="KW-0547">Nucleotide-binding</keyword>
<keyword evidence="6" id="KW-1185">Reference proteome</keyword>
<dbReference type="RefSeq" id="WP_202749872.1">
    <property type="nucleotide sequence ID" value="NZ_JAESWC010000009.1"/>
</dbReference>
<keyword evidence="4" id="KW-0460">Magnesium</keyword>
<dbReference type="InterPro" id="IPR037171">
    <property type="entry name" value="NagB/RpiA_transferase-like"/>
</dbReference>
<dbReference type="NCBIfam" id="TIGR02727">
    <property type="entry name" value="MTHFS_bact"/>
    <property type="match status" value="1"/>
</dbReference>
<protein>
    <recommendedName>
        <fullName evidence="4">5-formyltetrahydrofolate cyclo-ligase</fullName>
        <ecNumber evidence="4">6.3.3.2</ecNumber>
    </recommendedName>
</protein>